<dbReference type="Pfam" id="PF04230">
    <property type="entry name" value="PS_pyruv_trans"/>
    <property type="match status" value="1"/>
</dbReference>
<dbReference type="EMBL" id="CP123584">
    <property type="protein sequence ID" value="WZK87472.1"/>
    <property type="molecule type" value="Genomic_DNA"/>
</dbReference>
<accession>A0ABZ2XQ17</accession>
<evidence type="ECO:0000259" key="1">
    <source>
        <dbReference type="Pfam" id="PF04230"/>
    </source>
</evidence>
<name>A0ABZ2XQ17_9RHOB</name>
<dbReference type="Proteomes" id="UP001623232">
    <property type="component" value="Chromosome"/>
</dbReference>
<reference evidence="2 3" key="1">
    <citation type="submission" date="2023-04" db="EMBL/GenBank/DDBJ databases">
        <title>Complete genome sequence of Alisedimentitalea scapharcae.</title>
        <authorList>
            <person name="Rong J.-C."/>
            <person name="Yi M.-L."/>
            <person name="Zhao Q."/>
        </authorList>
    </citation>
    <scope>NUCLEOTIDE SEQUENCE [LARGE SCALE GENOMIC DNA]</scope>
    <source>
        <strain evidence="2 3">KCTC 42119</strain>
    </source>
</reference>
<dbReference type="RefSeq" id="WP_406644725.1">
    <property type="nucleotide sequence ID" value="NZ_CP123584.1"/>
</dbReference>
<dbReference type="GO" id="GO:0016757">
    <property type="term" value="F:glycosyltransferase activity"/>
    <property type="evidence" value="ECO:0007669"/>
    <property type="project" value="UniProtKB-KW"/>
</dbReference>
<keyword evidence="3" id="KW-1185">Reference proteome</keyword>
<sequence length="272" mass="28996">MDAVAGHNTPLRLFWWKGVANFGDALSQIVVAHASGRDVVHSGIGGADLVAVGSIIQIVRRKFANGGTGRPVIWGSGVLHPTPKDFLEHVDVALVRGPITAALLGLKTDQFGDPGLLIAEALGEAPQPTDRIGLVPHHKQVDDPIFARLVHDHDQVDLIDVRADAATVCQQIARCHHVFASSLHGLITADAYGVPSTWADPGEESHLKYHDYAASVGRAMIAPIDWDTIPDHLNTLPARGPLSYAAGIKRAQAALHNSFPVQMRTSTYAGAT</sequence>
<dbReference type="InterPro" id="IPR007345">
    <property type="entry name" value="Polysacch_pyruvyl_Trfase"/>
</dbReference>
<keyword evidence="2" id="KW-0808">Transferase</keyword>
<evidence type="ECO:0000313" key="2">
    <source>
        <dbReference type="EMBL" id="WZK87472.1"/>
    </source>
</evidence>
<dbReference type="EC" id="2.4.-.-" evidence="2"/>
<organism evidence="2 3">
    <name type="scientific">Aliisedimentitalea scapharcae</name>
    <dbReference type="NCBI Taxonomy" id="1524259"/>
    <lineage>
        <taxon>Bacteria</taxon>
        <taxon>Pseudomonadati</taxon>
        <taxon>Pseudomonadota</taxon>
        <taxon>Alphaproteobacteria</taxon>
        <taxon>Rhodobacterales</taxon>
        <taxon>Roseobacteraceae</taxon>
        <taxon>Aliisedimentitalea</taxon>
    </lineage>
</organism>
<feature type="domain" description="Polysaccharide pyruvyl transferase" evidence="1">
    <location>
        <begin position="46"/>
        <end position="198"/>
    </location>
</feature>
<protein>
    <submittedName>
        <fullName evidence="2">Polysaccharide pyruvyl transferase family protein</fullName>
        <ecNumber evidence="2">2.4.-.-</ecNumber>
    </submittedName>
</protein>
<keyword evidence="2" id="KW-0328">Glycosyltransferase</keyword>
<evidence type="ECO:0000313" key="3">
    <source>
        <dbReference type="Proteomes" id="UP001623232"/>
    </source>
</evidence>
<gene>
    <name evidence="2" type="ORF">QEZ52_12695</name>
</gene>
<proteinExistence type="predicted"/>